<evidence type="ECO:0000256" key="1">
    <source>
        <dbReference type="ARBA" id="ARBA00004442"/>
    </source>
</evidence>
<accession>A0A948RWK2</accession>
<dbReference type="GO" id="GO:0015562">
    <property type="term" value="F:efflux transmembrane transporter activity"/>
    <property type="evidence" value="ECO:0007669"/>
    <property type="project" value="InterPro"/>
</dbReference>
<keyword evidence="6" id="KW-0472">Membrane</keyword>
<dbReference type="GO" id="GO:0015288">
    <property type="term" value="F:porin activity"/>
    <property type="evidence" value="ECO:0007669"/>
    <property type="project" value="TreeGrafter"/>
</dbReference>
<name>A0A948RWK2_UNCEI</name>
<evidence type="ECO:0000313" key="8">
    <source>
        <dbReference type="EMBL" id="MBU2690342.1"/>
    </source>
</evidence>
<evidence type="ECO:0000256" key="2">
    <source>
        <dbReference type="ARBA" id="ARBA00007613"/>
    </source>
</evidence>
<proteinExistence type="inferred from homology"/>
<keyword evidence="4" id="KW-1134">Transmembrane beta strand</keyword>
<dbReference type="InterPro" id="IPR003423">
    <property type="entry name" value="OMP_efflux"/>
</dbReference>
<dbReference type="Gene3D" id="1.20.1600.10">
    <property type="entry name" value="Outer membrane efflux proteins (OEP)"/>
    <property type="match status" value="1"/>
</dbReference>
<keyword evidence="7" id="KW-0998">Cell outer membrane</keyword>
<keyword evidence="5" id="KW-0812">Transmembrane</keyword>
<dbReference type="GO" id="GO:1990281">
    <property type="term" value="C:efflux pump complex"/>
    <property type="evidence" value="ECO:0007669"/>
    <property type="project" value="TreeGrafter"/>
</dbReference>
<keyword evidence="3" id="KW-0813">Transport</keyword>
<dbReference type="EMBL" id="JAHJDP010000028">
    <property type="protein sequence ID" value="MBU2690342.1"/>
    <property type="molecule type" value="Genomic_DNA"/>
</dbReference>
<sequence>MSVNRRIGMLGRVLMVGGMLWLSAIPEAYGAPEGLPPFPWDLSTSLALAGQGNLDLAQAEAATYIAEGSYHRSLGGYLPSLGASYNFNRSGRDFASYIAEWGPVAADKGASNSWSLGASLRQSLIDLPTAYTIRSSKKQMASARYALKAAELDVALAVTQQHYALMYAVKLSQVANEAVQLATDQFRRTESLYELGSVPRADVLQSRVSMASSELDLISARNTVRNQQAELALALGLPSNLEIIIDTTVSIPDLDRIWDETELAEMAMRDRADLLQARIDLRAMQDQVSSRKWSHWPTMGMSLYYSKQEETFDESLKNLDANLRWGLSVSLDMNLNPIDHFLVGSTKGSVEEAVWRERQQKRGLQKKELEVLLEIRQAILAWEEGKERLASAQENLTYAQENLKLQKALYEGGGGTLLEWNNAQVELTRARVEVVDAQVSILTAKASLERSVGQKL</sequence>
<evidence type="ECO:0000256" key="5">
    <source>
        <dbReference type="ARBA" id="ARBA00022692"/>
    </source>
</evidence>
<dbReference type="AlphaFoldDB" id="A0A948RWK2"/>
<comment type="caution">
    <text evidence="8">The sequence shown here is derived from an EMBL/GenBank/DDBJ whole genome shotgun (WGS) entry which is preliminary data.</text>
</comment>
<evidence type="ECO:0000256" key="6">
    <source>
        <dbReference type="ARBA" id="ARBA00023136"/>
    </source>
</evidence>
<evidence type="ECO:0000256" key="3">
    <source>
        <dbReference type="ARBA" id="ARBA00022448"/>
    </source>
</evidence>
<dbReference type="Pfam" id="PF02321">
    <property type="entry name" value="OEP"/>
    <property type="match status" value="2"/>
</dbReference>
<evidence type="ECO:0000313" key="9">
    <source>
        <dbReference type="Proteomes" id="UP000777784"/>
    </source>
</evidence>
<dbReference type="InterPro" id="IPR051906">
    <property type="entry name" value="TolC-like"/>
</dbReference>
<protein>
    <submittedName>
        <fullName evidence="8">TolC family protein</fullName>
    </submittedName>
</protein>
<gene>
    <name evidence="8" type="ORF">KJ970_05380</name>
</gene>
<dbReference type="PANTHER" id="PTHR30026:SF20">
    <property type="entry name" value="OUTER MEMBRANE PROTEIN TOLC"/>
    <property type="match status" value="1"/>
</dbReference>
<dbReference type="Proteomes" id="UP000777784">
    <property type="component" value="Unassembled WGS sequence"/>
</dbReference>
<dbReference type="GO" id="GO:0009279">
    <property type="term" value="C:cell outer membrane"/>
    <property type="evidence" value="ECO:0007669"/>
    <property type="project" value="UniProtKB-SubCell"/>
</dbReference>
<organism evidence="8 9">
    <name type="scientific">Eiseniibacteriota bacterium</name>
    <dbReference type="NCBI Taxonomy" id="2212470"/>
    <lineage>
        <taxon>Bacteria</taxon>
        <taxon>Candidatus Eiseniibacteriota</taxon>
    </lineage>
</organism>
<comment type="subcellular location">
    <subcellularLocation>
        <location evidence="1">Cell outer membrane</location>
    </subcellularLocation>
</comment>
<evidence type="ECO:0000256" key="4">
    <source>
        <dbReference type="ARBA" id="ARBA00022452"/>
    </source>
</evidence>
<reference evidence="8" key="1">
    <citation type="submission" date="2021-05" db="EMBL/GenBank/DDBJ databases">
        <title>Energy efficiency and biological interactions define the core microbiome of deep oligotrophic groundwater.</title>
        <authorList>
            <person name="Mehrshad M."/>
            <person name="Lopez-Fernandez M."/>
            <person name="Bell E."/>
            <person name="Bernier-Latmani R."/>
            <person name="Bertilsson S."/>
            <person name="Dopson M."/>
        </authorList>
    </citation>
    <scope>NUCLEOTIDE SEQUENCE</scope>
    <source>
        <strain evidence="8">Modern_marine.mb.64</strain>
    </source>
</reference>
<dbReference type="PANTHER" id="PTHR30026">
    <property type="entry name" value="OUTER MEMBRANE PROTEIN TOLC"/>
    <property type="match status" value="1"/>
</dbReference>
<evidence type="ECO:0000256" key="7">
    <source>
        <dbReference type="ARBA" id="ARBA00023237"/>
    </source>
</evidence>
<comment type="similarity">
    <text evidence="2">Belongs to the outer membrane factor (OMF) (TC 1.B.17) family.</text>
</comment>
<dbReference type="SUPFAM" id="SSF56954">
    <property type="entry name" value="Outer membrane efflux proteins (OEP)"/>
    <property type="match status" value="1"/>
</dbReference>